<name>A0A364XZ42_9BACT</name>
<dbReference type="RefSeq" id="WP_112748773.1">
    <property type="nucleotide sequence ID" value="NZ_QMFY01000012.1"/>
</dbReference>
<evidence type="ECO:0000313" key="2">
    <source>
        <dbReference type="Proteomes" id="UP000251889"/>
    </source>
</evidence>
<dbReference type="OrthoDB" id="8605367at2"/>
<dbReference type="EMBL" id="QMFY01000012">
    <property type="protein sequence ID" value="RAV99259.1"/>
    <property type="molecule type" value="Genomic_DNA"/>
</dbReference>
<evidence type="ECO:0000313" key="1">
    <source>
        <dbReference type="EMBL" id="RAV99259.1"/>
    </source>
</evidence>
<dbReference type="PROSITE" id="PS51257">
    <property type="entry name" value="PROKAR_LIPOPROTEIN"/>
    <property type="match status" value="1"/>
</dbReference>
<dbReference type="AlphaFoldDB" id="A0A364XZ42"/>
<dbReference type="Proteomes" id="UP000251889">
    <property type="component" value="Unassembled WGS sequence"/>
</dbReference>
<proteinExistence type="predicted"/>
<reference evidence="1 2" key="1">
    <citation type="submission" date="2018-06" db="EMBL/GenBank/DDBJ databases">
        <title>Chryseolinea flavus sp. nov., a member of the phylum Bacteroidetes isolated from soil.</title>
        <authorList>
            <person name="Li Y."/>
            <person name="Wang J."/>
        </authorList>
    </citation>
    <scope>NUCLEOTIDE SEQUENCE [LARGE SCALE GENOMIC DNA]</scope>
    <source>
        <strain evidence="1 2">SDU1-6</strain>
    </source>
</reference>
<keyword evidence="2" id="KW-1185">Reference proteome</keyword>
<organism evidence="1 2">
    <name type="scientific">Pseudochryseolinea flava</name>
    <dbReference type="NCBI Taxonomy" id="2059302"/>
    <lineage>
        <taxon>Bacteria</taxon>
        <taxon>Pseudomonadati</taxon>
        <taxon>Bacteroidota</taxon>
        <taxon>Cytophagia</taxon>
        <taxon>Cytophagales</taxon>
        <taxon>Fulvivirgaceae</taxon>
        <taxon>Pseudochryseolinea</taxon>
    </lineage>
</organism>
<gene>
    <name evidence="1" type="ORF">DQQ10_20410</name>
</gene>
<comment type="caution">
    <text evidence="1">The sequence shown here is derived from an EMBL/GenBank/DDBJ whole genome shotgun (WGS) entry which is preliminary data.</text>
</comment>
<protein>
    <submittedName>
        <fullName evidence="1">Uncharacterized protein</fullName>
    </submittedName>
</protein>
<sequence length="300" mass="34371">MKTILYGVIFTFLLFACRRSNESTTAADSTGYDSSATNAGAQQLTMKQYDARLTALPIKLSSSGEGLEIFKVNFNKQNPVSCDSAFDRYLIFQSELINTLQQQLEARADYEVLASWSEEVKFSEATQAYIDSLAQNALRMTQEEGVTFLDAEPEMIKREFHPFMSPAGKDYITQWQIETEHPFAIDAGFTISVEQLIDRLVYWDSFLDKYSGTIFQKEVEAKKNAYLYFLLIGMDNTPAFDYGETERLSDEFRNAYVNFVGKYPPSKSRSVIEEYLKLLTSTDFKKTEAIDKFVDRYSNF</sequence>
<accession>A0A364XZ42</accession>